<evidence type="ECO:0000313" key="2">
    <source>
        <dbReference type="Proteomes" id="UP000033187"/>
    </source>
</evidence>
<sequence>MKIADKFRALAVARGAHYARIAAGKQFRFASARNSRGRQPQLATRVIVPNVQGYRRR</sequence>
<dbReference type="Proteomes" id="UP000033187">
    <property type="component" value="Chromosome 1"/>
</dbReference>
<gene>
    <name evidence="1" type="ORF">YBN1229_v1_2537</name>
</gene>
<dbReference type="AlphaFoldDB" id="A0A0D6JGH6"/>
<dbReference type="KEGG" id="fil:BN1229_v1_3386"/>
<organism evidence="1 2">
    <name type="scientific">Candidatus Filomicrobium marinum</name>
    <dbReference type="NCBI Taxonomy" id="1608628"/>
    <lineage>
        <taxon>Bacteria</taxon>
        <taxon>Pseudomonadati</taxon>
        <taxon>Pseudomonadota</taxon>
        <taxon>Alphaproteobacteria</taxon>
        <taxon>Hyphomicrobiales</taxon>
        <taxon>Hyphomicrobiaceae</taxon>
        <taxon>Filomicrobium</taxon>
    </lineage>
</organism>
<dbReference type="KEGG" id="fiy:BN1229_v1_2537"/>
<name>A0A0D6JGH6_9HYPH</name>
<reference evidence="2" key="1">
    <citation type="submission" date="2015-02" db="EMBL/GenBank/DDBJ databases">
        <authorList>
            <person name="Chooi Y.-H."/>
        </authorList>
    </citation>
    <scope>NUCLEOTIDE SEQUENCE [LARGE SCALE GENOMIC DNA]</scope>
    <source>
        <strain evidence="2">strain Y</strain>
    </source>
</reference>
<accession>A0A0D6JGH6</accession>
<protein>
    <submittedName>
        <fullName evidence="1">Uncharacterized protein</fullName>
    </submittedName>
</protein>
<keyword evidence="2" id="KW-1185">Reference proteome</keyword>
<evidence type="ECO:0000313" key="1">
    <source>
        <dbReference type="EMBL" id="CPR20276.1"/>
    </source>
</evidence>
<proteinExistence type="predicted"/>
<dbReference type="EMBL" id="LN829119">
    <property type="protein sequence ID" value="CPR20276.1"/>
    <property type="molecule type" value="Genomic_DNA"/>
</dbReference>